<organism evidence="1 2">
    <name type="scientific">Scytonema hofmannii FACHB-248</name>
    <dbReference type="NCBI Taxonomy" id="1842502"/>
    <lineage>
        <taxon>Bacteria</taxon>
        <taxon>Bacillati</taxon>
        <taxon>Cyanobacteriota</taxon>
        <taxon>Cyanophyceae</taxon>
        <taxon>Nostocales</taxon>
        <taxon>Scytonemataceae</taxon>
        <taxon>Scytonema</taxon>
    </lineage>
</organism>
<dbReference type="Proteomes" id="UP000660380">
    <property type="component" value="Unassembled WGS sequence"/>
</dbReference>
<keyword evidence="2" id="KW-1185">Reference proteome</keyword>
<evidence type="ECO:0000313" key="1">
    <source>
        <dbReference type="EMBL" id="MBD2609108.1"/>
    </source>
</evidence>
<dbReference type="EMBL" id="JACJTA010000128">
    <property type="protein sequence ID" value="MBD2609108.1"/>
    <property type="molecule type" value="Genomic_DNA"/>
</dbReference>
<reference evidence="1 2" key="1">
    <citation type="journal article" date="2020" name="ISME J.">
        <title>Comparative genomics reveals insights into cyanobacterial evolution and habitat adaptation.</title>
        <authorList>
            <person name="Chen M.Y."/>
            <person name="Teng W.K."/>
            <person name="Zhao L."/>
            <person name="Hu C.X."/>
            <person name="Zhou Y.K."/>
            <person name="Han B.P."/>
            <person name="Song L.R."/>
            <person name="Shu W.S."/>
        </authorList>
    </citation>
    <scope>NUCLEOTIDE SEQUENCE [LARGE SCALE GENOMIC DNA]</scope>
    <source>
        <strain evidence="1 2">FACHB-248</strain>
    </source>
</reference>
<protein>
    <submittedName>
        <fullName evidence="1">Uncharacterized protein</fullName>
    </submittedName>
</protein>
<proteinExistence type="predicted"/>
<sequence>MSIKILESVDSSEIKKIRAEILSKRSMGNVLFEIKQIRSDMTLKKAEDLTEILDLFVSQMGYVGLGDRWKEIDQAATKEILAFVLTKDLAYSSKIMAVEEAEKISTKMFNFFENPCKFFTNAVFVNNYSALSAWDSLTDATFDTGIIFVSATLIGMLWVKDED</sequence>
<name>A0ABR8H077_9CYAN</name>
<gene>
    <name evidence="1" type="ORF">H6G81_32480</name>
</gene>
<evidence type="ECO:0000313" key="2">
    <source>
        <dbReference type="Proteomes" id="UP000660380"/>
    </source>
</evidence>
<comment type="caution">
    <text evidence="1">The sequence shown here is derived from an EMBL/GenBank/DDBJ whole genome shotgun (WGS) entry which is preliminary data.</text>
</comment>
<accession>A0ABR8H077</accession>
<dbReference type="RefSeq" id="WP_029637283.1">
    <property type="nucleotide sequence ID" value="NZ_JACJTA010000128.1"/>
</dbReference>